<accession>A0AA43QVU7</accession>
<dbReference type="Proteomes" id="UP001161017">
    <property type="component" value="Unassembled WGS sequence"/>
</dbReference>
<dbReference type="AlphaFoldDB" id="A0AA43QVU7"/>
<gene>
    <name evidence="2" type="ORF">OHK93_003039</name>
</gene>
<protein>
    <recommendedName>
        <fullName evidence="1">Heterokaryon incompatibility domain-containing protein</fullName>
    </recommendedName>
</protein>
<evidence type="ECO:0000313" key="2">
    <source>
        <dbReference type="EMBL" id="MDI1491828.1"/>
    </source>
</evidence>
<proteinExistence type="predicted"/>
<dbReference type="InterPro" id="IPR010730">
    <property type="entry name" value="HET"/>
</dbReference>
<keyword evidence="3" id="KW-1185">Reference proteome</keyword>
<comment type="caution">
    <text evidence="2">The sequence shown here is derived from an EMBL/GenBank/DDBJ whole genome shotgun (WGS) entry which is preliminary data.</text>
</comment>
<dbReference type="PANTHER" id="PTHR10622:SF10">
    <property type="entry name" value="HET DOMAIN-CONTAINING PROTEIN"/>
    <property type="match status" value="1"/>
</dbReference>
<evidence type="ECO:0000313" key="3">
    <source>
        <dbReference type="Proteomes" id="UP001161017"/>
    </source>
</evidence>
<dbReference type="EMBL" id="JAPUFD010000016">
    <property type="protein sequence ID" value="MDI1491828.1"/>
    <property type="molecule type" value="Genomic_DNA"/>
</dbReference>
<name>A0AA43QVU7_9LECA</name>
<evidence type="ECO:0000259" key="1">
    <source>
        <dbReference type="Pfam" id="PF06985"/>
    </source>
</evidence>
<reference evidence="2" key="1">
    <citation type="journal article" date="2023" name="Genome Biol. Evol.">
        <title>First Whole Genome Sequence and Flow Cytometry Genome Size Data for the Lichen-Forming Fungus Ramalina farinacea (Ascomycota).</title>
        <authorList>
            <person name="Llewellyn T."/>
            <person name="Mian S."/>
            <person name="Hill R."/>
            <person name="Leitch I.J."/>
            <person name="Gaya E."/>
        </authorList>
    </citation>
    <scope>NUCLEOTIDE SEQUENCE</scope>
    <source>
        <strain evidence="2">LIQ254RAFAR</strain>
    </source>
</reference>
<feature type="domain" description="Heterokaryon incompatibility" evidence="1">
    <location>
        <begin position="55"/>
        <end position="137"/>
    </location>
</feature>
<dbReference type="PANTHER" id="PTHR10622">
    <property type="entry name" value="HET DOMAIN-CONTAINING PROTEIN"/>
    <property type="match status" value="1"/>
</dbReference>
<dbReference type="Pfam" id="PF06985">
    <property type="entry name" value="HET"/>
    <property type="match status" value="1"/>
</dbReference>
<organism evidence="2 3">
    <name type="scientific">Ramalina farinacea</name>
    <dbReference type="NCBI Taxonomy" id="258253"/>
    <lineage>
        <taxon>Eukaryota</taxon>
        <taxon>Fungi</taxon>
        <taxon>Dikarya</taxon>
        <taxon>Ascomycota</taxon>
        <taxon>Pezizomycotina</taxon>
        <taxon>Lecanoromycetes</taxon>
        <taxon>OSLEUM clade</taxon>
        <taxon>Lecanoromycetidae</taxon>
        <taxon>Lecanorales</taxon>
        <taxon>Lecanorineae</taxon>
        <taxon>Ramalinaceae</taxon>
        <taxon>Ramalina</taxon>
    </lineage>
</organism>
<sequence length="189" mass="22035">MWHLRTMECPNINLIQKKKYPDSKFRDLADQFKMRLLDTSNIQLREFIGDEVPPYAILSHTWGKEEVSYQGLSGARSTKGFQKILRCCTLAKSEGYDYVWIDTCCIDKTSSAELSEGINSMYRWYANAAICYAYLADVSLWPDIPNTKSFEESRWFSRGWTLQELLAPQTVIFYDHDWNRLGTRASREA</sequence>